<reference evidence="1 2" key="1">
    <citation type="journal article" date="2013" name="BMC Genomics">
        <title>Comparative genomics of parasitic silkworm microsporidia reveal an association between genome expansion and host adaptation.</title>
        <authorList>
            <person name="Pan G."/>
            <person name="Xu J."/>
            <person name="Li T."/>
            <person name="Xia Q."/>
            <person name="Liu S.L."/>
            <person name="Zhang G."/>
            <person name="Li S."/>
            <person name="Li C."/>
            <person name="Liu H."/>
            <person name="Yang L."/>
            <person name="Liu T."/>
            <person name="Zhang X."/>
            <person name="Wu Z."/>
            <person name="Fan W."/>
            <person name="Dang X."/>
            <person name="Xiang H."/>
            <person name="Tao M."/>
            <person name="Li Y."/>
            <person name="Hu J."/>
            <person name="Li Z."/>
            <person name="Lin L."/>
            <person name="Luo J."/>
            <person name="Geng L."/>
            <person name="Wang L."/>
            <person name="Long M."/>
            <person name="Wan Y."/>
            <person name="He N."/>
            <person name="Zhang Z."/>
            <person name="Lu C."/>
            <person name="Keeling P.J."/>
            <person name="Wang J."/>
            <person name="Xiang Z."/>
            <person name="Zhou Z."/>
        </authorList>
    </citation>
    <scope>NUCLEOTIDE SEQUENCE [LARGE SCALE GENOMIC DNA]</scope>
    <source>
        <strain evidence="2">CQ1 / CVCC 102059</strain>
    </source>
</reference>
<sequence>MFIGWCTFLYKTSSKIFHIANKVTNKKKYAIEYKDIKADFEVNLNCLKQPPNPIEKFNERVLSVKDKSLIIACDIPTLGIELMFHLLFVFKNVPLKVPFCVKYEKFNEYFNNLCNHTEWMGQVIKTNPILSNFTIIENIHEVKKPSIVFIHSSYVYELNSNNYEILTVGEIMNNSFFGKDNPKDCYDFMFLDVYHYLKDSLINDQIYSINLEEETTNVTLKNTLNDYDGEYFYLSGCMISTDKNTPNIISKSIENFNASMLTSLFENEVYFYHEGFYFFPGYDFKICEREDKTYQIIKF</sequence>
<protein>
    <submittedName>
        <fullName evidence="1">Uncharacterized protein</fullName>
    </submittedName>
</protein>
<dbReference type="InterPro" id="IPR031494">
    <property type="entry name" value="Beta_lactamase3"/>
</dbReference>
<dbReference type="EMBL" id="KB908948">
    <property type="protein sequence ID" value="EOB14083.1"/>
    <property type="molecule type" value="Genomic_DNA"/>
</dbReference>
<accession>R0MMJ3</accession>
<dbReference type="Pfam" id="PF17030">
    <property type="entry name" value="Beta_lactamase3"/>
    <property type="match status" value="1"/>
</dbReference>
<organism evidence="1 2">
    <name type="scientific">Nosema bombycis (strain CQ1 / CVCC 102059)</name>
    <name type="common">Microsporidian parasite</name>
    <name type="synonym">Pebrine of silkworm</name>
    <dbReference type="NCBI Taxonomy" id="578461"/>
    <lineage>
        <taxon>Eukaryota</taxon>
        <taxon>Fungi</taxon>
        <taxon>Fungi incertae sedis</taxon>
        <taxon>Microsporidia</taxon>
        <taxon>Nosematidae</taxon>
        <taxon>Nosema</taxon>
    </lineage>
</organism>
<dbReference type="OrthoDB" id="2194974at2759"/>
<dbReference type="AlphaFoldDB" id="R0MMJ3"/>
<evidence type="ECO:0000313" key="2">
    <source>
        <dbReference type="Proteomes" id="UP000016927"/>
    </source>
</evidence>
<dbReference type="VEuPathDB" id="MicrosporidiaDB:NBO_40g0004"/>
<dbReference type="Proteomes" id="UP000016927">
    <property type="component" value="Unassembled WGS sequence"/>
</dbReference>
<keyword evidence="2" id="KW-1185">Reference proteome</keyword>
<gene>
    <name evidence="1" type="ORF">NBO_40g0004</name>
</gene>
<proteinExistence type="predicted"/>
<evidence type="ECO:0000313" key="1">
    <source>
        <dbReference type="EMBL" id="EOB14083.1"/>
    </source>
</evidence>
<name>R0MMJ3_NOSB1</name>
<dbReference type="HOGENOM" id="CLU_930962_0_0_1"/>